<name>A0A1H2E297_9PROT</name>
<dbReference type="InterPro" id="IPR001509">
    <property type="entry name" value="Epimerase_deHydtase"/>
</dbReference>
<dbReference type="AlphaFoldDB" id="A0A1H2E297"/>
<dbReference type="PANTHER" id="PTHR12126:SF11">
    <property type="entry name" value="NADH DEHYDROGENASE [UBIQUINONE] 1 ALPHA SUBCOMPLEX SUBUNIT 9, MITOCHONDRIAL"/>
    <property type="match status" value="1"/>
</dbReference>
<dbReference type="InterPro" id="IPR036291">
    <property type="entry name" value="NAD(P)-bd_dom_sf"/>
</dbReference>
<reference evidence="3" key="1">
    <citation type="submission" date="2016-10" db="EMBL/GenBank/DDBJ databases">
        <authorList>
            <person name="Varghese N."/>
            <person name="Submissions S."/>
        </authorList>
    </citation>
    <scope>NUCLEOTIDE SEQUENCE [LARGE SCALE GENOMIC DNA]</scope>
    <source>
        <strain evidence="3">Nm10</strain>
    </source>
</reference>
<protein>
    <submittedName>
        <fullName evidence="2">Nucleoside-diphosphate-sugar epimerase</fullName>
    </submittedName>
</protein>
<proteinExistence type="predicted"/>
<accession>A0A1H2E297</accession>
<dbReference type="InterPro" id="IPR051207">
    <property type="entry name" value="ComplexI_NDUFA9_subunit"/>
</dbReference>
<sequence>MNEQSVGLLGATSLVGQCLLRQLVHNDYRISAFSRRLFTENHPQIIWRQLDRKDYFSDPTENKTIPLWLCVAPIWILPEHFDLLLAYGARRIVVLSSTSRFTKNLSTDSNEREIAMRLIKSEERVQAWMTAHKIEWIFLRPTMIYGYGRDKNITEMMHFIRRFGFFPLLGSAQGLRQPIHAEDVATACFKALTTFSLANRSYNLGGGETLTYRAMVNRIFAVLHQPQRILTIPLWLFQSATWVIRWLPRYRHWTSAMAERMNQNLNFDCSDLQQDLNFFPKAFELTAKDLPGQE</sequence>
<keyword evidence="3" id="KW-1185">Reference proteome</keyword>
<feature type="domain" description="NAD-dependent epimerase/dehydratase" evidence="1">
    <location>
        <begin position="86"/>
        <end position="205"/>
    </location>
</feature>
<organism evidence="2 3">
    <name type="scientific">Nitrosomonas ureae</name>
    <dbReference type="NCBI Taxonomy" id="44577"/>
    <lineage>
        <taxon>Bacteria</taxon>
        <taxon>Pseudomonadati</taxon>
        <taxon>Pseudomonadota</taxon>
        <taxon>Betaproteobacteria</taxon>
        <taxon>Nitrosomonadales</taxon>
        <taxon>Nitrosomonadaceae</taxon>
        <taxon>Nitrosomonas</taxon>
    </lineage>
</organism>
<dbReference type="Pfam" id="PF01370">
    <property type="entry name" value="Epimerase"/>
    <property type="match status" value="1"/>
</dbReference>
<evidence type="ECO:0000259" key="1">
    <source>
        <dbReference type="Pfam" id="PF01370"/>
    </source>
</evidence>
<dbReference type="SUPFAM" id="SSF51735">
    <property type="entry name" value="NAD(P)-binding Rossmann-fold domains"/>
    <property type="match status" value="1"/>
</dbReference>
<dbReference type="KEGG" id="nur:ATY38_15040"/>
<dbReference type="Proteomes" id="UP000182882">
    <property type="component" value="Unassembled WGS sequence"/>
</dbReference>
<dbReference type="GO" id="GO:0044877">
    <property type="term" value="F:protein-containing complex binding"/>
    <property type="evidence" value="ECO:0007669"/>
    <property type="project" value="TreeGrafter"/>
</dbReference>
<dbReference type="EMBL" id="FNLN01000008">
    <property type="protein sequence ID" value="SDT89240.1"/>
    <property type="molecule type" value="Genomic_DNA"/>
</dbReference>
<dbReference type="Gene3D" id="3.40.50.720">
    <property type="entry name" value="NAD(P)-binding Rossmann-like Domain"/>
    <property type="match status" value="1"/>
</dbReference>
<gene>
    <name evidence="2" type="ORF">SAMN05216406_10866</name>
</gene>
<evidence type="ECO:0000313" key="2">
    <source>
        <dbReference type="EMBL" id="SDT89240.1"/>
    </source>
</evidence>
<evidence type="ECO:0000313" key="3">
    <source>
        <dbReference type="Proteomes" id="UP000182882"/>
    </source>
</evidence>
<dbReference type="PANTHER" id="PTHR12126">
    <property type="entry name" value="NADH-UBIQUINONE OXIDOREDUCTASE 39 KDA SUBUNIT-RELATED"/>
    <property type="match status" value="1"/>
</dbReference>
<dbReference type="RefSeq" id="WP_062560009.1">
    <property type="nucleotide sequence ID" value="NZ_CP013341.1"/>
</dbReference>